<dbReference type="PROSITE" id="PS50222">
    <property type="entry name" value="EF_HAND_2"/>
    <property type="match status" value="1"/>
</dbReference>
<reference evidence="6 7" key="1">
    <citation type="submission" date="2019-07" db="EMBL/GenBank/DDBJ databases">
        <title>Draft genome assembly of a fouling barnacle, Amphibalanus amphitrite (Darwin, 1854): The first reference genome for Thecostraca.</title>
        <authorList>
            <person name="Kim W."/>
        </authorList>
    </citation>
    <scope>NUCLEOTIDE SEQUENCE [LARGE SCALE GENOMIC DNA]</scope>
    <source>
        <strain evidence="6">SNU_AA5</strain>
        <tissue evidence="6">Soma without cirri and trophi</tissue>
    </source>
</reference>
<feature type="compositionally biased region" description="Acidic residues" evidence="4">
    <location>
        <begin position="549"/>
        <end position="562"/>
    </location>
</feature>
<protein>
    <submittedName>
        <fullName evidence="6">Serine/threonine-protein phosphatase 2A regulatory subunit B'' subunit alpha</fullName>
    </submittedName>
</protein>
<proteinExistence type="predicted"/>
<dbReference type="Gene3D" id="1.10.238.10">
    <property type="entry name" value="EF-hand"/>
    <property type="match status" value="1"/>
</dbReference>
<feature type="region of interest" description="Disordered" evidence="4">
    <location>
        <begin position="119"/>
        <end position="150"/>
    </location>
</feature>
<evidence type="ECO:0000256" key="3">
    <source>
        <dbReference type="ARBA" id="ARBA00093310"/>
    </source>
</evidence>
<dbReference type="EMBL" id="VIIS01002025">
    <property type="protein sequence ID" value="KAF0289570.1"/>
    <property type="molecule type" value="Genomic_DNA"/>
</dbReference>
<evidence type="ECO:0000256" key="1">
    <source>
        <dbReference type="ARBA" id="ARBA00022723"/>
    </source>
</evidence>
<keyword evidence="2" id="KW-0106">Calcium</keyword>
<evidence type="ECO:0000313" key="6">
    <source>
        <dbReference type="EMBL" id="KAF0289570.1"/>
    </source>
</evidence>
<dbReference type="InterPro" id="IPR002048">
    <property type="entry name" value="EF_hand_dom"/>
</dbReference>
<dbReference type="FunFam" id="1.10.238.230:FF:000001">
    <property type="entry name" value="Serine/threonine-protein phosphatase 2A regulatory subunit B'' subunit beta"/>
    <property type="match status" value="1"/>
</dbReference>
<dbReference type="InterPro" id="IPR018247">
    <property type="entry name" value="EF_Hand_1_Ca_BS"/>
</dbReference>
<dbReference type="Pfam" id="PF21161">
    <property type="entry name" value="P2R3B_EF-hand"/>
    <property type="match status" value="1"/>
</dbReference>
<dbReference type="PROSITE" id="PS00018">
    <property type="entry name" value="EF_HAND_1"/>
    <property type="match status" value="1"/>
</dbReference>
<dbReference type="Proteomes" id="UP000440578">
    <property type="component" value="Unassembled WGS sequence"/>
</dbReference>
<dbReference type="SUPFAM" id="SSF47473">
    <property type="entry name" value="EF-hand"/>
    <property type="match status" value="2"/>
</dbReference>
<dbReference type="FunFam" id="1.10.238.220:FF:000001">
    <property type="entry name" value="Serine/threonine-protein phosphatase 2A regulatory subunit B'' subunit alpha"/>
    <property type="match status" value="1"/>
</dbReference>
<dbReference type="PANTHER" id="PTHR14095">
    <property type="entry name" value="PHOSPHATASE 2A REGULATORY SUBUNIT-RELATED"/>
    <property type="match status" value="1"/>
</dbReference>
<feature type="region of interest" description="Disordered" evidence="4">
    <location>
        <begin position="1"/>
        <end position="28"/>
    </location>
</feature>
<dbReference type="Gene3D" id="1.10.238.230">
    <property type="match status" value="1"/>
</dbReference>
<comment type="function">
    <text evidence="3">The B regulatory subunit might modulate substrate selectivity and catalytic activity, and might also direct the localization of the catalytic enzyme to a particular subcellular compartment.</text>
</comment>
<dbReference type="InterPro" id="IPR048855">
    <property type="entry name" value="P2R3A_B_D_EF-hand"/>
</dbReference>
<comment type="caution">
    <text evidence="6">The sequence shown here is derived from an EMBL/GenBank/DDBJ whole genome shotgun (WGS) entry which is preliminary data.</text>
</comment>
<accession>A0A6A4VE96</accession>
<dbReference type="InterPro" id="IPR041534">
    <property type="entry name" value="EF-hand_13"/>
</dbReference>
<feature type="region of interest" description="Disordered" evidence="4">
    <location>
        <begin position="549"/>
        <end position="617"/>
    </location>
</feature>
<evidence type="ECO:0000256" key="4">
    <source>
        <dbReference type="SAM" id="MobiDB-lite"/>
    </source>
</evidence>
<feature type="compositionally biased region" description="Acidic residues" evidence="4">
    <location>
        <begin position="587"/>
        <end position="597"/>
    </location>
</feature>
<dbReference type="Gene3D" id="1.10.238.220">
    <property type="match status" value="1"/>
</dbReference>
<dbReference type="Pfam" id="PF13499">
    <property type="entry name" value="EF-hand_7"/>
    <property type="match status" value="1"/>
</dbReference>
<evidence type="ECO:0000256" key="2">
    <source>
        <dbReference type="ARBA" id="ARBA00022837"/>
    </source>
</evidence>
<sequence length="617" mass="70196">MCLVPASKSNGLRLPVPPVTKGSGRPTRGAGRLRPYVVVNVRCLACQDKYRVLLDNATSNLVRCRVNFGGSGGGHSRLVVPTGAEEPRFPYRAPARRLPRSYNKDIMLLLKAIFGPTYGRERDGRSSTESPPASSPKSPPRRTANARPANKSALIPKFHFPYGRPESRDKVEAQLQRIQQAFNSYPGGQVPKDKFAAIAKACELPLYWKVPLFLAAGGEKTGHVTAAAFLDFWKRLLATSHDQASRFVRVLTAGQRTHLVPEDLVPLVQDVVETHPGLNFLKEAIEFHSRYVHTVIARIFYCVNRSWSGRITVAELRRSNLLKTIQLLEQEEDINQITDYFSYEHFYVIYCKFWELDKDHDLLIDKSDVARHNDHAVSSRIIDRIFSGAVTRGSARKQEKMTYMEFVWFLLSEEDKKHPTAIEYWFRCMDLDGDGYLSMYELEYFYEEQLQRMEALGIEALPFEDCLCWMLDMVQPETPGKIALSDLKQCQMSNIFFDTFFNLEKYLEHDQRDPFALQRDGEPGQTMSDWDRFAAEEYELLVAEEGAAEQDPEFLYEDDPEPGSEPLERLSISEPGRPQQPARPPPDADDDYAETDADYTYISDSAGSPVYGQAKVV</sequence>
<organism evidence="6 7">
    <name type="scientific">Amphibalanus amphitrite</name>
    <name type="common">Striped barnacle</name>
    <name type="synonym">Balanus amphitrite</name>
    <dbReference type="NCBI Taxonomy" id="1232801"/>
    <lineage>
        <taxon>Eukaryota</taxon>
        <taxon>Metazoa</taxon>
        <taxon>Ecdysozoa</taxon>
        <taxon>Arthropoda</taxon>
        <taxon>Crustacea</taxon>
        <taxon>Multicrustacea</taxon>
        <taxon>Cirripedia</taxon>
        <taxon>Thoracica</taxon>
        <taxon>Thoracicalcarea</taxon>
        <taxon>Balanomorpha</taxon>
        <taxon>Balanoidea</taxon>
        <taxon>Balanidae</taxon>
        <taxon>Amphibalaninae</taxon>
        <taxon>Amphibalanus</taxon>
    </lineage>
</organism>
<gene>
    <name evidence="6" type="primary">PPP2R3A_1</name>
    <name evidence="6" type="ORF">FJT64_012216</name>
</gene>
<dbReference type="AlphaFoldDB" id="A0A6A4VE96"/>
<evidence type="ECO:0000313" key="7">
    <source>
        <dbReference type="Proteomes" id="UP000440578"/>
    </source>
</evidence>
<evidence type="ECO:0000259" key="5">
    <source>
        <dbReference type="PROSITE" id="PS50222"/>
    </source>
</evidence>
<dbReference type="OrthoDB" id="5586at2759"/>
<dbReference type="GO" id="GO:0000159">
    <property type="term" value="C:protein phosphatase type 2A complex"/>
    <property type="evidence" value="ECO:0007669"/>
    <property type="project" value="TreeGrafter"/>
</dbReference>
<keyword evidence="7" id="KW-1185">Reference proteome</keyword>
<name>A0A6A4VE96_AMPAM</name>
<feature type="domain" description="EF-hand" evidence="5">
    <location>
        <begin position="417"/>
        <end position="452"/>
    </location>
</feature>
<keyword evidence="1" id="KW-0479">Metal-binding</keyword>
<dbReference type="GO" id="GO:0019888">
    <property type="term" value="F:protein phosphatase regulator activity"/>
    <property type="evidence" value="ECO:0007669"/>
    <property type="project" value="TreeGrafter"/>
</dbReference>
<dbReference type="PANTHER" id="PTHR14095:SF0">
    <property type="entry name" value="MIP22305P"/>
    <property type="match status" value="1"/>
</dbReference>
<dbReference type="FunFam" id="1.10.238.10:FF:000628">
    <property type="entry name" value="Serine/threonine-protein phosphatase 2A regulatory subunit B'' subunit beta"/>
    <property type="match status" value="1"/>
</dbReference>
<dbReference type="InterPro" id="IPR011992">
    <property type="entry name" value="EF-hand-dom_pair"/>
</dbReference>
<dbReference type="GO" id="GO:0005509">
    <property type="term" value="F:calcium ion binding"/>
    <property type="evidence" value="ECO:0007669"/>
    <property type="project" value="InterPro"/>
</dbReference>
<dbReference type="Pfam" id="PF17958">
    <property type="entry name" value="EF-hand_13"/>
    <property type="match status" value="1"/>
</dbReference>